<gene>
    <name evidence="7" type="ORF">ACLA_092750</name>
</gene>
<keyword evidence="3" id="KW-0862">Zinc</keyword>
<feature type="domain" description="C2H2-type" evidence="6">
    <location>
        <begin position="141"/>
        <end position="164"/>
    </location>
</feature>
<evidence type="ECO:0000313" key="7">
    <source>
        <dbReference type="EMBL" id="EAW11577.1"/>
    </source>
</evidence>
<dbReference type="PROSITE" id="PS00028">
    <property type="entry name" value="ZINC_FINGER_C2H2_1"/>
    <property type="match status" value="1"/>
</dbReference>
<evidence type="ECO:0000256" key="5">
    <source>
        <dbReference type="SAM" id="MobiDB-lite"/>
    </source>
</evidence>
<dbReference type="Proteomes" id="UP000006701">
    <property type="component" value="Unassembled WGS sequence"/>
</dbReference>
<evidence type="ECO:0000256" key="4">
    <source>
        <dbReference type="PROSITE-ProRule" id="PRU00042"/>
    </source>
</evidence>
<dbReference type="GeneID" id="4705264"/>
<sequence length="216" mass="24163">MYSPMNDGLYAPFPMSPIDPSCPPMEQSYSTTSQTPNQPSPLSFSFTDVYPSSGSELEIPFYSLYDMSPPSPHNSNIQELYALNTSYSVPIPSSSSSSSSYSSSFESQFTFTPNIDDSMLTYNPFGTSAPSSESSKSTKPYGCEDCGRAFTRSADLRRHQTSAHNPIYQDCPVEHCSRKKLNGFPRRDHLIEHLRSYHHLDVPKRRMTKRAPRSAA</sequence>
<dbReference type="RefSeq" id="XP_001273003.1">
    <property type="nucleotide sequence ID" value="XM_001273002.1"/>
</dbReference>
<keyword evidence="8" id="KW-1185">Reference proteome</keyword>
<reference evidence="7 8" key="1">
    <citation type="journal article" date="2008" name="PLoS Genet.">
        <title>Genomic islands in the pathogenic filamentous fungus Aspergillus fumigatus.</title>
        <authorList>
            <person name="Fedorova N.D."/>
            <person name="Khaldi N."/>
            <person name="Joardar V.S."/>
            <person name="Maiti R."/>
            <person name="Amedeo P."/>
            <person name="Anderson M.J."/>
            <person name="Crabtree J."/>
            <person name="Silva J.C."/>
            <person name="Badger J.H."/>
            <person name="Albarraq A."/>
            <person name="Angiuoli S."/>
            <person name="Bussey H."/>
            <person name="Bowyer P."/>
            <person name="Cotty P.J."/>
            <person name="Dyer P.S."/>
            <person name="Egan A."/>
            <person name="Galens K."/>
            <person name="Fraser-Liggett C.M."/>
            <person name="Haas B.J."/>
            <person name="Inman J.M."/>
            <person name="Kent R."/>
            <person name="Lemieux S."/>
            <person name="Malavazi I."/>
            <person name="Orvis J."/>
            <person name="Roemer T."/>
            <person name="Ronning C.M."/>
            <person name="Sundaram J.P."/>
            <person name="Sutton G."/>
            <person name="Turner G."/>
            <person name="Venter J.C."/>
            <person name="White O.R."/>
            <person name="Whitty B.R."/>
            <person name="Youngman P."/>
            <person name="Wolfe K.H."/>
            <person name="Goldman G.H."/>
            <person name="Wortman J.R."/>
            <person name="Jiang B."/>
            <person name="Denning D.W."/>
            <person name="Nierman W.C."/>
        </authorList>
    </citation>
    <scope>NUCLEOTIDE SEQUENCE [LARGE SCALE GENOMIC DNA]</scope>
    <source>
        <strain evidence="8">ATCC 1007 / CBS 513.65 / DSM 816 / NCTC 3887 / NRRL 1</strain>
    </source>
</reference>
<feature type="region of interest" description="Disordered" evidence="5">
    <location>
        <begin position="16"/>
        <end position="42"/>
    </location>
</feature>
<dbReference type="VEuPathDB" id="FungiDB:ACLA_092750"/>
<accession>A1CFC8</accession>
<dbReference type="eggNOG" id="ENOG502SXT7">
    <property type="taxonomic scope" value="Eukaryota"/>
</dbReference>
<dbReference type="InterPro" id="IPR036236">
    <property type="entry name" value="Znf_C2H2_sf"/>
</dbReference>
<evidence type="ECO:0000313" key="8">
    <source>
        <dbReference type="Proteomes" id="UP000006701"/>
    </source>
</evidence>
<dbReference type="KEGG" id="act:ACLA_092750"/>
<evidence type="ECO:0000256" key="2">
    <source>
        <dbReference type="ARBA" id="ARBA00022771"/>
    </source>
</evidence>
<feature type="compositionally biased region" description="Polar residues" evidence="5">
    <location>
        <begin position="27"/>
        <end position="42"/>
    </location>
</feature>
<evidence type="ECO:0000256" key="1">
    <source>
        <dbReference type="ARBA" id="ARBA00022723"/>
    </source>
</evidence>
<dbReference type="EMBL" id="DS027052">
    <property type="protein sequence ID" value="EAW11577.1"/>
    <property type="molecule type" value="Genomic_DNA"/>
</dbReference>
<dbReference type="OrthoDB" id="2687452at2759"/>
<evidence type="ECO:0000256" key="3">
    <source>
        <dbReference type="ARBA" id="ARBA00022833"/>
    </source>
</evidence>
<evidence type="ECO:0000259" key="6">
    <source>
        <dbReference type="PROSITE" id="PS50157"/>
    </source>
</evidence>
<dbReference type="FunFam" id="3.30.160.60:FF:000016">
    <property type="entry name" value="zinc finger protein 37 homolog"/>
    <property type="match status" value="1"/>
</dbReference>
<dbReference type="Pfam" id="PF00096">
    <property type="entry name" value="zf-C2H2"/>
    <property type="match status" value="1"/>
</dbReference>
<keyword evidence="2 4" id="KW-0863">Zinc-finger</keyword>
<dbReference type="OMA" id="YETQFAF"/>
<dbReference type="SMART" id="SM00355">
    <property type="entry name" value="ZnF_C2H2"/>
    <property type="match status" value="2"/>
</dbReference>
<proteinExistence type="predicted"/>
<dbReference type="SUPFAM" id="SSF57667">
    <property type="entry name" value="beta-beta-alpha zinc fingers"/>
    <property type="match status" value="1"/>
</dbReference>
<keyword evidence="1" id="KW-0479">Metal-binding</keyword>
<dbReference type="AlphaFoldDB" id="A1CFC8"/>
<dbReference type="HOGENOM" id="CLU_081645_1_0_1"/>
<dbReference type="GO" id="GO:0008270">
    <property type="term" value="F:zinc ion binding"/>
    <property type="evidence" value="ECO:0007669"/>
    <property type="project" value="UniProtKB-KW"/>
</dbReference>
<dbReference type="Gene3D" id="3.30.160.60">
    <property type="entry name" value="Classic Zinc Finger"/>
    <property type="match status" value="1"/>
</dbReference>
<name>A1CFC8_ASPCL</name>
<dbReference type="PROSITE" id="PS50157">
    <property type="entry name" value="ZINC_FINGER_C2H2_2"/>
    <property type="match status" value="1"/>
</dbReference>
<organism evidence="7 8">
    <name type="scientific">Aspergillus clavatus (strain ATCC 1007 / CBS 513.65 / DSM 816 / NCTC 3887 / NRRL 1 / QM 1276 / 107)</name>
    <dbReference type="NCBI Taxonomy" id="344612"/>
    <lineage>
        <taxon>Eukaryota</taxon>
        <taxon>Fungi</taxon>
        <taxon>Dikarya</taxon>
        <taxon>Ascomycota</taxon>
        <taxon>Pezizomycotina</taxon>
        <taxon>Eurotiomycetes</taxon>
        <taxon>Eurotiomycetidae</taxon>
        <taxon>Eurotiales</taxon>
        <taxon>Aspergillaceae</taxon>
        <taxon>Aspergillus</taxon>
        <taxon>Aspergillus subgen. Fumigati</taxon>
    </lineage>
</organism>
<protein>
    <submittedName>
        <fullName evidence="7">C2H2 finger domain protein, putative</fullName>
    </submittedName>
</protein>
<dbReference type="InterPro" id="IPR013087">
    <property type="entry name" value="Znf_C2H2_type"/>
</dbReference>